<feature type="compositionally biased region" description="Pro residues" evidence="1">
    <location>
        <begin position="55"/>
        <end position="65"/>
    </location>
</feature>
<reference evidence="2 5" key="3">
    <citation type="submission" date="2022-12" db="EMBL/GenBank/DDBJ databases">
        <title>Chromosome-scale assembly of the Ensete ventricosum genome.</title>
        <authorList>
            <person name="Dussert Y."/>
            <person name="Stocks J."/>
            <person name="Wendawek A."/>
            <person name="Woldeyes F."/>
            <person name="Nichols R.A."/>
            <person name="Borrell J.S."/>
        </authorList>
    </citation>
    <scope>NUCLEOTIDE SEQUENCE [LARGE SCALE GENOMIC DNA]</scope>
    <source>
        <strain evidence="5">cv. Maze</strain>
        <strain evidence="2">MazeRef_0001</strain>
        <tissue evidence="2">Seeds</tissue>
    </source>
</reference>
<protein>
    <submittedName>
        <fullName evidence="3">Uncharacterized protein</fullName>
    </submittedName>
</protein>
<dbReference type="PANTHER" id="PTHR35495:SF1">
    <property type="entry name" value="OS06G0679600 PROTEIN"/>
    <property type="match status" value="1"/>
</dbReference>
<dbReference type="OrthoDB" id="1924680at2759"/>
<organism evidence="3 4">
    <name type="scientific">Ensete ventricosum</name>
    <name type="common">Abyssinian banana</name>
    <name type="synonym">Musa ensete</name>
    <dbReference type="NCBI Taxonomy" id="4639"/>
    <lineage>
        <taxon>Eukaryota</taxon>
        <taxon>Viridiplantae</taxon>
        <taxon>Streptophyta</taxon>
        <taxon>Embryophyta</taxon>
        <taxon>Tracheophyta</taxon>
        <taxon>Spermatophyta</taxon>
        <taxon>Magnoliopsida</taxon>
        <taxon>Liliopsida</taxon>
        <taxon>Zingiberales</taxon>
        <taxon>Musaceae</taxon>
        <taxon>Ensete</taxon>
    </lineage>
</organism>
<name>A0A426Y389_ENSVE</name>
<keyword evidence="5" id="KW-1185">Reference proteome</keyword>
<evidence type="ECO:0000313" key="2">
    <source>
        <dbReference type="EMBL" id="KAJ8467244.1"/>
    </source>
</evidence>
<dbReference type="PANTHER" id="PTHR35495">
    <property type="entry name" value="OS06G0679600 PROTEIN"/>
    <property type="match status" value="1"/>
</dbReference>
<evidence type="ECO:0000313" key="3">
    <source>
        <dbReference type="EMBL" id="RRT46184.1"/>
    </source>
</evidence>
<sequence length="123" mass="13245">MNRRIRSPNPSPSSSRIEERLHRFLKPGALARLRDSRISNARSPRSAAISRLSPPSSPSPGPSPPAAAQIEGLLPCFAARARGPRFVQRKKLAAAKSFIYAPSSPEPPDPFLDAFGVDLVAAH</sequence>
<dbReference type="EMBL" id="JAQQAF010000008">
    <property type="protein sequence ID" value="KAJ8467244.1"/>
    <property type="molecule type" value="Genomic_DNA"/>
</dbReference>
<dbReference type="Proteomes" id="UP001222027">
    <property type="component" value="Unassembled WGS sequence"/>
</dbReference>
<comment type="caution">
    <text evidence="3">The sequence shown here is derived from an EMBL/GenBank/DDBJ whole genome shotgun (WGS) entry which is preliminary data.</text>
</comment>
<reference evidence="3 4" key="1">
    <citation type="journal article" date="2014" name="Agronomy (Basel)">
        <title>A Draft Genome Sequence for Ensete ventricosum, the Drought-Tolerant Tree Against Hunger.</title>
        <authorList>
            <person name="Harrison J."/>
            <person name="Moore K.A."/>
            <person name="Paszkiewicz K."/>
            <person name="Jones T."/>
            <person name="Grant M."/>
            <person name="Ambacheew D."/>
            <person name="Muzemil S."/>
            <person name="Studholme D.J."/>
        </authorList>
    </citation>
    <scope>NUCLEOTIDE SEQUENCE [LARGE SCALE GENOMIC DNA]</scope>
</reference>
<proteinExistence type="predicted"/>
<evidence type="ECO:0000256" key="1">
    <source>
        <dbReference type="SAM" id="MobiDB-lite"/>
    </source>
</evidence>
<feature type="compositionally biased region" description="Low complexity" evidence="1">
    <location>
        <begin position="38"/>
        <end position="54"/>
    </location>
</feature>
<reference evidence="3" key="2">
    <citation type="submission" date="2018-09" db="EMBL/GenBank/DDBJ databases">
        <authorList>
            <person name="Harrison J."/>
            <person name="Moore K.A."/>
            <person name="Paszkiewicz K."/>
            <person name="Jones T."/>
            <person name="Grant M."/>
            <person name="Ambacheew D."/>
            <person name="Muzemil S."/>
            <person name="Studholme D."/>
        </authorList>
    </citation>
    <scope>NUCLEOTIDE SEQUENCE</scope>
</reference>
<gene>
    <name evidence="3" type="ORF">B296_00040116</name>
    <name evidence="2" type="ORF">OPV22_029796</name>
</gene>
<evidence type="ECO:0000313" key="5">
    <source>
        <dbReference type="Proteomes" id="UP001222027"/>
    </source>
</evidence>
<evidence type="ECO:0000313" key="4">
    <source>
        <dbReference type="Proteomes" id="UP000287651"/>
    </source>
</evidence>
<dbReference type="EMBL" id="AMZH03015360">
    <property type="protein sequence ID" value="RRT46184.1"/>
    <property type="molecule type" value="Genomic_DNA"/>
</dbReference>
<dbReference type="AlphaFoldDB" id="A0A426Y389"/>
<feature type="region of interest" description="Disordered" evidence="1">
    <location>
        <begin position="34"/>
        <end position="68"/>
    </location>
</feature>
<accession>A0A426Y389</accession>
<dbReference type="Proteomes" id="UP000287651">
    <property type="component" value="Unassembled WGS sequence"/>
</dbReference>